<reference evidence="2" key="1">
    <citation type="submission" date="2021-02" db="EMBL/GenBank/DDBJ databases">
        <title>Genome sequence Cadophora malorum strain M34.</title>
        <authorList>
            <person name="Stefanovic E."/>
            <person name="Vu D."/>
            <person name="Scully C."/>
            <person name="Dijksterhuis J."/>
            <person name="Roader J."/>
            <person name="Houbraken J."/>
        </authorList>
    </citation>
    <scope>NUCLEOTIDE SEQUENCE</scope>
    <source>
        <strain evidence="2">M34</strain>
    </source>
</reference>
<sequence length="91" mass="9351">MARYIERSAWIRGGTGWVVLGLTICDMQPATGEVGGMEAGQQQWKGGGKGGRLAAAGRSILTTHGALSSQGFVPGISSPPLICGEPLNRAV</sequence>
<dbReference type="Proteomes" id="UP000664132">
    <property type="component" value="Unassembled WGS sequence"/>
</dbReference>
<dbReference type="AlphaFoldDB" id="A0A8H7TCA9"/>
<feature type="chain" id="PRO_5034623957" evidence="1">
    <location>
        <begin position="33"/>
        <end position="91"/>
    </location>
</feature>
<organism evidence="2 3">
    <name type="scientific">Cadophora malorum</name>
    <dbReference type="NCBI Taxonomy" id="108018"/>
    <lineage>
        <taxon>Eukaryota</taxon>
        <taxon>Fungi</taxon>
        <taxon>Dikarya</taxon>
        <taxon>Ascomycota</taxon>
        <taxon>Pezizomycotina</taxon>
        <taxon>Leotiomycetes</taxon>
        <taxon>Helotiales</taxon>
        <taxon>Ploettnerulaceae</taxon>
        <taxon>Cadophora</taxon>
    </lineage>
</organism>
<evidence type="ECO:0000313" key="2">
    <source>
        <dbReference type="EMBL" id="KAG4417037.1"/>
    </source>
</evidence>
<keyword evidence="1" id="KW-0732">Signal</keyword>
<name>A0A8H7TCA9_9HELO</name>
<proteinExistence type="predicted"/>
<comment type="caution">
    <text evidence="2">The sequence shown here is derived from an EMBL/GenBank/DDBJ whole genome shotgun (WGS) entry which is preliminary data.</text>
</comment>
<evidence type="ECO:0000256" key="1">
    <source>
        <dbReference type="SAM" id="SignalP"/>
    </source>
</evidence>
<dbReference type="EMBL" id="JAFJYH010000166">
    <property type="protein sequence ID" value="KAG4417037.1"/>
    <property type="molecule type" value="Genomic_DNA"/>
</dbReference>
<accession>A0A8H7TCA9</accession>
<protein>
    <submittedName>
        <fullName evidence="2">Uncharacterized protein</fullName>
    </submittedName>
</protein>
<keyword evidence="3" id="KW-1185">Reference proteome</keyword>
<feature type="signal peptide" evidence="1">
    <location>
        <begin position="1"/>
        <end position="32"/>
    </location>
</feature>
<evidence type="ECO:0000313" key="3">
    <source>
        <dbReference type="Proteomes" id="UP000664132"/>
    </source>
</evidence>
<gene>
    <name evidence="2" type="ORF">IFR04_009813</name>
</gene>